<proteinExistence type="inferred from homology"/>
<evidence type="ECO:0000313" key="9">
    <source>
        <dbReference type="Proteomes" id="UP000494206"/>
    </source>
</evidence>
<evidence type="ECO:0000256" key="3">
    <source>
        <dbReference type="ARBA" id="ARBA00022801"/>
    </source>
</evidence>
<evidence type="ECO:0000256" key="6">
    <source>
        <dbReference type="ARBA" id="ARBA00023180"/>
    </source>
</evidence>
<keyword evidence="2" id="KW-0732">Signal</keyword>
<dbReference type="Pfam" id="PF04916">
    <property type="entry name" value="Phospholip_B"/>
    <property type="match status" value="1"/>
</dbReference>
<name>A0A8S1ER27_9PELO</name>
<dbReference type="Proteomes" id="UP000494206">
    <property type="component" value="Unassembled WGS sequence"/>
</dbReference>
<dbReference type="PANTHER" id="PTHR12370">
    <property type="entry name" value="PHOSPHOLIPASE B-RELATED"/>
    <property type="match status" value="1"/>
</dbReference>
<evidence type="ECO:0000256" key="1">
    <source>
        <dbReference type="ARBA" id="ARBA00007835"/>
    </source>
</evidence>
<dbReference type="EMBL" id="CADEPM010000003">
    <property type="protein sequence ID" value="CAB3402380.1"/>
    <property type="molecule type" value="Genomic_DNA"/>
</dbReference>
<dbReference type="Gene3D" id="3.60.60.30">
    <property type="match status" value="1"/>
</dbReference>
<comment type="function">
    <text evidence="7">Putative phospholipase.</text>
</comment>
<dbReference type="InterPro" id="IPR007000">
    <property type="entry name" value="PLipase_B-like"/>
</dbReference>
<evidence type="ECO:0000256" key="7">
    <source>
        <dbReference type="RuleBase" id="RU364138"/>
    </source>
</evidence>
<gene>
    <name evidence="8" type="ORF">CBOVIS_LOCUS5003</name>
</gene>
<reference evidence="8 9" key="1">
    <citation type="submission" date="2020-04" db="EMBL/GenBank/DDBJ databases">
        <authorList>
            <person name="Laetsch R D."/>
            <person name="Stevens L."/>
            <person name="Kumar S."/>
            <person name="Blaxter L. M."/>
        </authorList>
    </citation>
    <scope>NUCLEOTIDE SEQUENCE [LARGE SCALE GENOMIC DNA]</scope>
</reference>
<dbReference type="GO" id="GO:0005576">
    <property type="term" value="C:extracellular region"/>
    <property type="evidence" value="ECO:0007669"/>
    <property type="project" value="TreeGrafter"/>
</dbReference>
<keyword evidence="3 7" id="KW-0378">Hydrolase</keyword>
<dbReference type="AlphaFoldDB" id="A0A8S1ER27"/>
<accession>A0A8S1ER27</accession>
<dbReference type="GO" id="GO:0004620">
    <property type="term" value="F:phospholipase activity"/>
    <property type="evidence" value="ECO:0007669"/>
    <property type="project" value="InterPro"/>
</dbReference>
<dbReference type="EC" id="3.1.1.-" evidence="7"/>
<organism evidence="8 9">
    <name type="scientific">Caenorhabditis bovis</name>
    <dbReference type="NCBI Taxonomy" id="2654633"/>
    <lineage>
        <taxon>Eukaryota</taxon>
        <taxon>Metazoa</taxon>
        <taxon>Ecdysozoa</taxon>
        <taxon>Nematoda</taxon>
        <taxon>Chromadorea</taxon>
        <taxon>Rhabditida</taxon>
        <taxon>Rhabditina</taxon>
        <taxon>Rhabditomorpha</taxon>
        <taxon>Rhabditoidea</taxon>
        <taxon>Rhabditidae</taxon>
        <taxon>Peloderinae</taxon>
        <taxon>Caenorhabditis</taxon>
    </lineage>
</organism>
<comment type="caution">
    <text evidence="8">The sequence shown here is derived from an EMBL/GenBank/DDBJ whole genome shotgun (WGS) entry which is preliminary data.</text>
</comment>
<dbReference type="GO" id="GO:0009395">
    <property type="term" value="P:phospholipid catabolic process"/>
    <property type="evidence" value="ECO:0007669"/>
    <property type="project" value="TreeGrafter"/>
</dbReference>
<sequence>MRTSENRHNGGLTYYKEGGKFGEGFCGKRLASASLHNEINATGWAFLEVDVHSDKIPHYLQGYAAGFAEGRVTRELIDLHVINTVNGYCDGAKHYCEELGEFLIENLKWMSQEIKENPEDEYWQQVNLTLNQLYGLIHGYENTLEAKIDFKDLVIHPILMIQLAGDLEDLALKFKKPENPKKVYSGPGHCSALVKLLKNNEDLYFSHVTWTSYSAMLRINKKYSFKTRDPGQVYSFSSYPASITSTDDFILTSAKLAILETTIANYNTKSLDLITPKTVLTWIRAEIAHRVSSSGLQWAEAFGRHNSGTYNNEWVVVDYKQFHRGKPVQPEHGILHVIEQMPGHIVHSDMTAHLFQTTYWPGYNQPYYKQIIKYSETDKMVEKYGDWYSYDKTPRALIFKRDHHTVTDMDSMLRLMRSNNYTKDPLSRCDCNPPYSAENAISCRSDLNPENGTYPFKSLGFRDHGAIDVKVTNAKLINNLEFTAISGPTYDPVPVFDWNTSPLNNKVNHYGQPLKWKFEPITYKWGKRNHRYHLLRNHN</sequence>
<protein>
    <recommendedName>
        <fullName evidence="7">Phospholipase B-like</fullName>
        <ecNumber evidence="7">3.1.1.-</ecNumber>
    </recommendedName>
</protein>
<evidence type="ECO:0000256" key="2">
    <source>
        <dbReference type="ARBA" id="ARBA00022729"/>
    </source>
</evidence>
<comment type="similarity">
    <text evidence="1 7">Belongs to the phospholipase B-like family.</text>
</comment>
<keyword evidence="6" id="KW-0325">Glycoprotein</keyword>
<evidence type="ECO:0000313" key="8">
    <source>
        <dbReference type="EMBL" id="CAB3402380.1"/>
    </source>
</evidence>
<keyword evidence="4 7" id="KW-0442">Lipid degradation</keyword>
<evidence type="ECO:0000256" key="4">
    <source>
        <dbReference type="ARBA" id="ARBA00022963"/>
    </source>
</evidence>
<dbReference type="PANTHER" id="PTHR12370:SF3">
    <property type="entry name" value="PHOSPHOLIPASE B-LIKE 2-RELATED"/>
    <property type="match status" value="1"/>
</dbReference>
<dbReference type="OrthoDB" id="443524at2759"/>
<keyword evidence="9" id="KW-1185">Reference proteome</keyword>
<evidence type="ECO:0000256" key="5">
    <source>
        <dbReference type="ARBA" id="ARBA00023098"/>
    </source>
</evidence>
<keyword evidence="5 7" id="KW-0443">Lipid metabolism</keyword>